<accession>A0A6G1H1U6</accession>
<keyword evidence="2" id="KW-0804">Transcription</keyword>
<dbReference type="EMBL" id="ML977154">
    <property type="protein sequence ID" value="KAF1986990.1"/>
    <property type="molecule type" value="Genomic_DNA"/>
</dbReference>
<feature type="region of interest" description="Disordered" evidence="4">
    <location>
        <begin position="687"/>
        <end position="792"/>
    </location>
</feature>
<evidence type="ECO:0000256" key="4">
    <source>
        <dbReference type="SAM" id="MobiDB-lite"/>
    </source>
</evidence>
<dbReference type="InterPro" id="IPR036322">
    <property type="entry name" value="WD40_repeat_dom_sf"/>
</dbReference>
<evidence type="ECO:0000256" key="1">
    <source>
        <dbReference type="ARBA" id="ARBA00004123"/>
    </source>
</evidence>
<dbReference type="OrthoDB" id="4703at2759"/>
<dbReference type="GO" id="GO:0005634">
    <property type="term" value="C:nucleus"/>
    <property type="evidence" value="ECO:0007669"/>
    <property type="project" value="UniProtKB-SubCell"/>
</dbReference>
<dbReference type="PANTHER" id="PTHR15052:SF2">
    <property type="entry name" value="GENERAL TRANSCRIPTION FACTOR 3C POLYPEPTIDE 2"/>
    <property type="match status" value="1"/>
</dbReference>
<feature type="compositionally biased region" description="Acidic residues" evidence="4">
    <location>
        <begin position="83"/>
        <end position="107"/>
    </location>
</feature>
<sequence length="868" mass="95772">MARRLSRRVSTQEKKKYTIDAFDALKDVLSSSSGEEADVSRLTTIGTPRKRKRSEYEEDSDFGEKEAAALEAEEADEAHSFDEDFEDEGIPSQDGDDGGEGEEEDDSDYKNGPMPFRKTKDLMFRSARGVGVASEIYNSLPTFDPRVQEFSRLNMNRSLPARGVGDGFRNQAKHKRAEAVFGGTAEDLAPYVYARRKWLDQATLPTRKMTRSNLGGFAHSFYLTHEMRQAEAVEGWAWYRERGGKKHFEANQSQEHYTVRCDKPNWLPGETLSFVAGPNRKQSLFHLPSGASMALNEAFPPKKESVPNDKRRRGFLINVGCKPRSVDWAPNQKGNLQYLAVATCEADTKEHVHHPPYEVQPITRLQIWAVQKKKVGKHSGTVDTSVKPRLVAVLRGEWGDIRRMKWCPAPFKATADDKTNIRLGLLAIICSDGWLRVLDVILPKSAKKNTKLLVIKSAAFEFKPPNTRCTSIAWHSSTTISAGCLNGFVATWTLPLHIPTPSNPHPTPKAWFYKMLHTAPIYNIASAYPSRRFLLFTAGSDGFTNMLDLRDPLCDTATAPRNRIAKSSSLVWNDACQHVFGTDENHGLRGHGVRNFHLGSTMARTNAPVLGLASSPVHPFLLLACSDGSVEATNPFRRSISPKSEIWQQIWFQHEWRRPMEELEPLLDIKTGLAHMPQPRVYREKKATLNGERVLRNGNGAKKARIEGPASAGDASSALVVDGSVRTGGSGATPMDIEVPTPSTNETATHTTNSDPPTNPTDPSHPTSLPSPSPNPNLNPTISAPDHPPSQPLIRLTTSFAARQINMFSTKGGSRGLRNVIDGVLYTTLYEGSSAVTCVAWNPNVSCGGWAAAGCASGLVRVEDLCLD</sequence>
<dbReference type="InterPro" id="IPR001680">
    <property type="entry name" value="WD40_rpt"/>
</dbReference>
<evidence type="ECO:0000256" key="2">
    <source>
        <dbReference type="ARBA" id="ARBA00023163"/>
    </source>
</evidence>
<organism evidence="5 6">
    <name type="scientific">Aulographum hederae CBS 113979</name>
    <dbReference type="NCBI Taxonomy" id="1176131"/>
    <lineage>
        <taxon>Eukaryota</taxon>
        <taxon>Fungi</taxon>
        <taxon>Dikarya</taxon>
        <taxon>Ascomycota</taxon>
        <taxon>Pezizomycotina</taxon>
        <taxon>Dothideomycetes</taxon>
        <taxon>Pleosporomycetidae</taxon>
        <taxon>Aulographales</taxon>
        <taxon>Aulographaceae</taxon>
    </lineage>
</organism>
<dbReference type="SMART" id="SM00320">
    <property type="entry name" value="WD40"/>
    <property type="match status" value="4"/>
</dbReference>
<protein>
    <recommendedName>
        <fullName evidence="7">WD40 repeat-like protein</fullName>
    </recommendedName>
</protein>
<proteinExistence type="predicted"/>
<evidence type="ECO:0000256" key="3">
    <source>
        <dbReference type="ARBA" id="ARBA00023242"/>
    </source>
</evidence>
<evidence type="ECO:0000313" key="5">
    <source>
        <dbReference type="EMBL" id="KAF1986990.1"/>
    </source>
</evidence>
<keyword evidence="6" id="KW-1185">Reference proteome</keyword>
<feature type="compositionally biased region" description="Low complexity" evidence="4">
    <location>
        <begin position="749"/>
        <end position="768"/>
    </location>
</feature>
<evidence type="ECO:0000313" key="6">
    <source>
        <dbReference type="Proteomes" id="UP000800041"/>
    </source>
</evidence>
<dbReference type="Gene3D" id="2.130.10.10">
    <property type="entry name" value="YVTN repeat-like/Quinoprotein amine dehydrogenase"/>
    <property type="match status" value="1"/>
</dbReference>
<dbReference type="PANTHER" id="PTHR15052">
    <property type="entry name" value="RNA POLYMERASE III TRANSCRIPTION INITIATION FACTOR COMPLEX SUBUNIT"/>
    <property type="match status" value="1"/>
</dbReference>
<dbReference type="AlphaFoldDB" id="A0A6G1H1U6"/>
<evidence type="ECO:0008006" key="7">
    <source>
        <dbReference type="Google" id="ProtNLM"/>
    </source>
</evidence>
<comment type="subcellular location">
    <subcellularLocation>
        <location evidence="1">Nucleus</location>
    </subcellularLocation>
</comment>
<feature type="region of interest" description="Disordered" evidence="4">
    <location>
        <begin position="27"/>
        <end position="116"/>
    </location>
</feature>
<gene>
    <name evidence="5" type="ORF">K402DRAFT_393136</name>
</gene>
<dbReference type="InterPro" id="IPR015943">
    <property type="entry name" value="WD40/YVTN_repeat-like_dom_sf"/>
</dbReference>
<reference evidence="5" key="1">
    <citation type="journal article" date="2020" name="Stud. Mycol.">
        <title>101 Dothideomycetes genomes: a test case for predicting lifestyles and emergence of pathogens.</title>
        <authorList>
            <person name="Haridas S."/>
            <person name="Albert R."/>
            <person name="Binder M."/>
            <person name="Bloem J."/>
            <person name="Labutti K."/>
            <person name="Salamov A."/>
            <person name="Andreopoulos B."/>
            <person name="Baker S."/>
            <person name="Barry K."/>
            <person name="Bills G."/>
            <person name="Bluhm B."/>
            <person name="Cannon C."/>
            <person name="Castanera R."/>
            <person name="Culley D."/>
            <person name="Daum C."/>
            <person name="Ezra D."/>
            <person name="Gonzalez J."/>
            <person name="Henrissat B."/>
            <person name="Kuo A."/>
            <person name="Liang C."/>
            <person name="Lipzen A."/>
            <person name="Lutzoni F."/>
            <person name="Magnuson J."/>
            <person name="Mondo S."/>
            <person name="Nolan M."/>
            <person name="Ohm R."/>
            <person name="Pangilinan J."/>
            <person name="Park H.-J."/>
            <person name="Ramirez L."/>
            <person name="Alfaro M."/>
            <person name="Sun H."/>
            <person name="Tritt A."/>
            <person name="Yoshinaga Y."/>
            <person name="Zwiers L.-H."/>
            <person name="Turgeon B."/>
            <person name="Goodwin S."/>
            <person name="Spatafora J."/>
            <person name="Crous P."/>
            <person name="Grigoriev I."/>
        </authorList>
    </citation>
    <scope>NUCLEOTIDE SEQUENCE</scope>
    <source>
        <strain evidence="5">CBS 113979</strain>
    </source>
</reference>
<dbReference type="InterPro" id="IPR052416">
    <property type="entry name" value="GTF3C_component"/>
</dbReference>
<dbReference type="GO" id="GO:0000127">
    <property type="term" value="C:transcription factor TFIIIC complex"/>
    <property type="evidence" value="ECO:0007669"/>
    <property type="project" value="TreeGrafter"/>
</dbReference>
<dbReference type="Proteomes" id="UP000800041">
    <property type="component" value="Unassembled WGS sequence"/>
</dbReference>
<dbReference type="SUPFAM" id="SSF50978">
    <property type="entry name" value="WD40 repeat-like"/>
    <property type="match status" value="1"/>
</dbReference>
<dbReference type="GO" id="GO:0006383">
    <property type="term" value="P:transcription by RNA polymerase III"/>
    <property type="evidence" value="ECO:0007669"/>
    <property type="project" value="TreeGrafter"/>
</dbReference>
<keyword evidence="3" id="KW-0539">Nucleus</keyword>
<name>A0A6G1H1U6_9PEZI</name>